<name>A0ABR0EDQ9_ZASCE</name>
<comment type="caution">
    <text evidence="1">The sequence shown here is derived from an EMBL/GenBank/DDBJ whole genome shotgun (WGS) entry which is preliminary data.</text>
</comment>
<protein>
    <recommendedName>
        <fullName evidence="3">Methyltransferase domain-containing protein</fullName>
    </recommendedName>
</protein>
<evidence type="ECO:0000313" key="2">
    <source>
        <dbReference type="Proteomes" id="UP001305779"/>
    </source>
</evidence>
<organism evidence="1 2">
    <name type="scientific">Zasmidium cellare</name>
    <name type="common">Wine cellar mold</name>
    <name type="synonym">Racodium cellare</name>
    <dbReference type="NCBI Taxonomy" id="395010"/>
    <lineage>
        <taxon>Eukaryota</taxon>
        <taxon>Fungi</taxon>
        <taxon>Dikarya</taxon>
        <taxon>Ascomycota</taxon>
        <taxon>Pezizomycotina</taxon>
        <taxon>Dothideomycetes</taxon>
        <taxon>Dothideomycetidae</taxon>
        <taxon>Mycosphaerellales</taxon>
        <taxon>Mycosphaerellaceae</taxon>
        <taxon>Zasmidium</taxon>
    </lineage>
</organism>
<dbReference type="EMBL" id="JAXOVC010000007">
    <property type="protein sequence ID" value="KAK4499612.1"/>
    <property type="molecule type" value="Genomic_DNA"/>
</dbReference>
<sequence>MASNNPKAKADLENCRLEAQHEVYKNSFDSQLVFAPLQSVDSIRVLDSAGANGYWVRDYRDSLPQTVRDHPESLFVCADVNPLMLAKESERNGSIQYNTFDLVHQRLAISASKKVPLVDTIKRFATLLKPGSGWLQLVEIETSSDSSKENDYLAMEDFKYLLHKVSSTMGVRPYFANGLAEDLRDAGLVDIQEKRIQVRFGRAIYENEELFKRSIAYPGLPWFAEGFKDWKPSSKKEEVR</sequence>
<dbReference type="Proteomes" id="UP001305779">
    <property type="component" value="Unassembled WGS sequence"/>
</dbReference>
<dbReference type="Gene3D" id="3.40.50.150">
    <property type="entry name" value="Vaccinia Virus protein VP39"/>
    <property type="match status" value="1"/>
</dbReference>
<proteinExistence type="predicted"/>
<dbReference type="SUPFAM" id="SSF53335">
    <property type="entry name" value="S-adenosyl-L-methionine-dependent methyltransferases"/>
    <property type="match status" value="1"/>
</dbReference>
<keyword evidence="2" id="KW-1185">Reference proteome</keyword>
<evidence type="ECO:0000313" key="1">
    <source>
        <dbReference type="EMBL" id="KAK4499612.1"/>
    </source>
</evidence>
<accession>A0ABR0EDQ9</accession>
<gene>
    <name evidence="1" type="ORF">PRZ48_010130</name>
</gene>
<dbReference type="InterPro" id="IPR029063">
    <property type="entry name" value="SAM-dependent_MTases_sf"/>
</dbReference>
<reference evidence="1 2" key="1">
    <citation type="journal article" date="2023" name="G3 (Bethesda)">
        <title>A chromosome-level genome assembly of Zasmidium syzygii isolated from banana leaves.</title>
        <authorList>
            <person name="van Westerhoven A.C."/>
            <person name="Mehrabi R."/>
            <person name="Talebi R."/>
            <person name="Steentjes M.B.F."/>
            <person name="Corcolon B."/>
            <person name="Chong P.A."/>
            <person name="Kema G.H.J."/>
            <person name="Seidl M.F."/>
        </authorList>
    </citation>
    <scope>NUCLEOTIDE SEQUENCE [LARGE SCALE GENOMIC DNA]</scope>
    <source>
        <strain evidence="1 2">P124</strain>
    </source>
</reference>
<evidence type="ECO:0008006" key="3">
    <source>
        <dbReference type="Google" id="ProtNLM"/>
    </source>
</evidence>